<dbReference type="Proteomes" id="UP000239907">
    <property type="component" value="Unassembled WGS sequence"/>
</dbReference>
<organism evidence="3 4">
    <name type="scientific">Rubritalea profundi</name>
    <dbReference type="NCBI Taxonomy" id="1658618"/>
    <lineage>
        <taxon>Bacteria</taxon>
        <taxon>Pseudomonadati</taxon>
        <taxon>Verrucomicrobiota</taxon>
        <taxon>Verrucomicrobiia</taxon>
        <taxon>Verrucomicrobiales</taxon>
        <taxon>Rubritaleaceae</taxon>
        <taxon>Rubritalea</taxon>
    </lineage>
</organism>
<evidence type="ECO:0000313" key="3">
    <source>
        <dbReference type="EMBL" id="PQJ29893.1"/>
    </source>
</evidence>
<reference evidence="3 4" key="1">
    <citation type="submission" date="2016-12" db="EMBL/GenBank/DDBJ databases">
        <title>Study of bacterial adaptation to deep sea.</title>
        <authorList>
            <person name="Song J."/>
            <person name="Yoshizawa S."/>
            <person name="Kogure K."/>
        </authorList>
    </citation>
    <scope>NUCLEOTIDE SEQUENCE [LARGE SCALE GENOMIC DNA]</scope>
    <source>
        <strain evidence="3 4">SAORIC-165</strain>
    </source>
</reference>
<protein>
    <recommendedName>
        <fullName evidence="5">TIGR03790 family protein</fullName>
    </recommendedName>
</protein>
<dbReference type="InterPro" id="IPR011990">
    <property type="entry name" value="TPR-like_helical_dom_sf"/>
</dbReference>
<evidence type="ECO:0000313" key="4">
    <source>
        <dbReference type="Proteomes" id="UP000239907"/>
    </source>
</evidence>
<evidence type="ECO:0008006" key="5">
    <source>
        <dbReference type="Google" id="ProtNLM"/>
    </source>
</evidence>
<evidence type="ECO:0000256" key="1">
    <source>
        <dbReference type="SAM" id="MobiDB-lite"/>
    </source>
</evidence>
<name>A0A2S7U6P5_9BACT</name>
<dbReference type="EMBL" id="MQWA01000001">
    <property type="protein sequence ID" value="PQJ29893.1"/>
    <property type="molecule type" value="Genomic_DNA"/>
</dbReference>
<keyword evidence="2" id="KW-0732">Signal</keyword>
<feature type="signal peptide" evidence="2">
    <location>
        <begin position="1"/>
        <end position="18"/>
    </location>
</feature>
<comment type="caution">
    <text evidence="3">The sequence shown here is derived from an EMBL/GenBank/DDBJ whole genome shotgun (WGS) entry which is preliminary data.</text>
</comment>
<dbReference type="AlphaFoldDB" id="A0A2S7U6P5"/>
<keyword evidence="4" id="KW-1185">Reference proteome</keyword>
<dbReference type="NCBIfam" id="TIGR03790">
    <property type="entry name" value="TIGR03790 family protein"/>
    <property type="match status" value="1"/>
</dbReference>
<feature type="region of interest" description="Disordered" evidence="1">
    <location>
        <begin position="506"/>
        <end position="525"/>
    </location>
</feature>
<dbReference type="OrthoDB" id="9771443at2"/>
<proteinExistence type="predicted"/>
<sequence>MPPRIFLLLVAFSSILQAKPSIDPTSVVILYNTNNPESSKLAFYYAKQRFIPHENIVGLDTPNKGHISRAEYISTIQDPLRRHFQTNRWWQLGKTKDGFTLPVGNKKRLLVCMYGMPYGIRNQAIPKEQSEKMHITQRANSAAVDSELAVFGVQGLPIQGPLPNKYFKKNSEFSTLRELVPYFMVGRIDGPDFATSKRLIDDAVATEKQGLWGMSYLDLALKGGAYKVGDDWIKKIDELNWQKGIPTTIDKNKQTYLTNYPMRDVSLYYGWYTGAVNGPFLNPDFKFKRGAVAIHLHSFSANDLRNKKAKWVGPILSKGAAATVGNVYEPYLQMTHHFDILHDRLVEGFTFIEAATMSIPVLSWQNLAIGDPLYQPFKRLDGSGVIEDQDKLYRSVNLAFRAWKFDSDRITQKLTTAAIQKSDASYYEILGLWQLHRDDIKEATSQFYSAMNKYKNSSDKVRIALHLANLYRAEKKKNLAIGILQEALIGRENHPSGKPIIAMLNILNPPPPPPAEPRKKQTSKK</sequence>
<gene>
    <name evidence="3" type="ORF">BSZ32_16320</name>
</gene>
<dbReference type="RefSeq" id="WP_105044407.1">
    <property type="nucleotide sequence ID" value="NZ_MQWA01000001.1"/>
</dbReference>
<dbReference type="InterPro" id="IPR022265">
    <property type="entry name" value="CHP03790"/>
</dbReference>
<feature type="chain" id="PRO_5015517670" description="TIGR03790 family protein" evidence="2">
    <location>
        <begin position="19"/>
        <end position="525"/>
    </location>
</feature>
<accession>A0A2S7U6P5</accession>
<evidence type="ECO:0000256" key="2">
    <source>
        <dbReference type="SAM" id="SignalP"/>
    </source>
</evidence>
<dbReference type="SUPFAM" id="SSF48452">
    <property type="entry name" value="TPR-like"/>
    <property type="match status" value="1"/>
</dbReference>